<sequence length="513" mass="58957">MYIRERYRMLKLIDQLINDQFEVRLVSEYRDFVILEKYEKRQSYIVAVAHQLFDWSNHLQRDINEKINYLNKNARLFRGRKQHHHIVYVADLPPVDDWEGAITSAQANDSNHRTTSVYYLHENAISQGLTRLFNNLHTKIDETIVTSEFEEEELDRQVVYLEQKVISYHKAKEREFNRVFFYGKTKLTYLLVMVNLLVFAFVEMNGTSTNTAHLIDWGAKYNPAIADGEWWRIGSSMFLHIGAFHLFMNMLALYFLGEVTEKIYGTNRFLFIYSLAGIFGGVASFATNDAVAAGASGAIFGLFGALLFFGINYRELFFKTIGTNLLFIVALNIALGFVVPQIDNGAHLGGLIGGFLAAQIVQLPYKRQLFRAGVTFVVFIGLLIGMSFYGYSNAKQPENPQALALLAQQQIERENYQETIDLLTTSVNQDINHEYVYFYRAIAYLETEQYNQAESDLKKAIDINPNLGEVHYNLAVLYTQTGETQKAVQHAEKATELQPGHDQFQEFYNELNE</sequence>
<evidence type="ECO:0000256" key="1">
    <source>
        <dbReference type="ARBA" id="ARBA00004141"/>
    </source>
</evidence>
<evidence type="ECO:0000256" key="8">
    <source>
        <dbReference type="SAM" id="Phobius"/>
    </source>
</evidence>
<evidence type="ECO:0000256" key="2">
    <source>
        <dbReference type="ARBA" id="ARBA00009045"/>
    </source>
</evidence>
<dbReference type="EMBL" id="JAUSTQ010000002">
    <property type="protein sequence ID" value="MDQ0158628.1"/>
    <property type="molecule type" value="Genomic_DNA"/>
</dbReference>
<dbReference type="SUPFAM" id="SSF144091">
    <property type="entry name" value="Rhomboid-like"/>
    <property type="match status" value="1"/>
</dbReference>
<dbReference type="Pfam" id="PF14559">
    <property type="entry name" value="TPR_19"/>
    <property type="match status" value="1"/>
</dbReference>
<organism evidence="10 11">
    <name type="scientific">Alkalibacillus salilacus</name>
    <dbReference type="NCBI Taxonomy" id="284582"/>
    <lineage>
        <taxon>Bacteria</taxon>
        <taxon>Bacillati</taxon>
        <taxon>Bacillota</taxon>
        <taxon>Bacilli</taxon>
        <taxon>Bacillales</taxon>
        <taxon>Bacillaceae</taxon>
        <taxon>Alkalibacillus</taxon>
    </lineage>
</organism>
<keyword evidence="4 10" id="KW-0378">Hydrolase</keyword>
<dbReference type="InterPro" id="IPR011990">
    <property type="entry name" value="TPR-like_helical_dom_sf"/>
</dbReference>
<feature type="transmembrane region" description="Helical" evidence="8">
    <location>
        <begin position="292"/>
        <end position="313"/>
    </location>
</feature>
<evidence type="ECO:0000313" key="11">
    <source>
        <dbReference type="Proteomes" id="UP001224359"/>
    </source>
</evidence>
<name>A0ABT9VCH5_9BACI</name>
<keyword evidence="11" id="KW-1185">Reference proteome</keyword>
<evidence type="ECO:0000256" key="4">
    <source>
        <dbReference type="ARBA" id="ARBA00022801"/>
    </source>
</evidence>
<feature type="transmembrane region" description="Helical" evidence="8">
    <location>
        <begin position="325"/>
        <end position="342"/>
    </location>
</feature>
<comment type="caution">
    <text evidence="10">The sequence shown here is derived from an EMBL/GenBank/DDBJ whole genome shotgun (WGS) entry which is preliminary data.</text>
</comment>
<gene>
    <name evidence="10" type="ORF">J2S77_000584</name>
</gene>
<keyword evidence="10" id="KW-0645">Protease</keyword>
<keyword evidence="3 8" id="KW-0812">Transmembrane</keyword>
<dbReference type="Pfam" id="PF01694">
    <property type="entry name" value="Rhomboid"/>
    <property type="match status" value="1"/>
</dbReference>
<accession>A0ABT9VCH5</accession>
<evidence type="ECO:0000313" key="10">
    <source>
        <dbReference type="EMBL" id="MDQ0158628.1"/>
    </source>
</evidence>
<feature type="repeat" description="TPR" evidence="7">
    <location>
        <begin position="434"/>
        <end position="467"/>
    </location>
</feature>
<dbReference type="PANTHER" id="PTHR43731">
    <property type="entry name" value="RHOMBOID PROTEASE"/>
    <property type="match status" value="1"/>
</dbReference>
<feature type="repeat" description="TPR" evidence="7">
    <location>
        <begin position="468"/>
        <end position="501"/>
    </location>
</feature>
<dbReference type="PANTHER" id="PTHR43731:SF14">
    <property type="entry name" value="PRESENILIN-ASSOCIATED RHOMBOID-LIKE PROTEIN, MITOCHONDRIAL"/>
    <property type="match status" value="1"/>
</dbReference>
<dbReference type="GO" id="GO:0006508">
    <property type="term" value="P:proteolysis"/>
    <property type="evidence" value="ECO:0007669"/>
    <property type="project" value="UniProtKB-KW"/>
</dbReference>
<dbReference type="InterPro" id="IPR035952">
    <property type="entry name" value="Rhomboid-like_sf"/>
</dbReference>
<dbReference type="RefSeq" id="WP_306974477.1">
    <property type="nucleotide sequence ID" value="NZ_JAUSTQ010000002.1"/>
</dbReference>
<dbReference type="Gene3D" id="1.25.40.10">
    <property type="entry name" value="Tetratricopeptide repeat domain"/>
    <property type="match status" value="1"/>
</dbReference>
<dbReference type="PROSITE" id="PS50005">
    <property type="entry name" value="TPR"/>
    <property type="match status" value="2"/>
</dbReference>
<dbReference type="GO" id="GO:0008233">
    <property type="term" value="F:peptidase activity"/>
    <property type="evidence" value="ECO:0007669"/>
    <property type="project" value="UniProtKB-KW"/>
</dbReference>
<evidence type="ECO:0000256" key="3">
    <source>
        <dbReference type="ARBA" id="ARBA00022692"/>
    </source>
</evidence>
<protein>
    <submittedName>
        <fullName evidence="10">Rhomboid protease GluP</fullName>
        <ecNumber evidence="10">3.4.21.105</ecNumber>
    </submittedName>
</protein>
<feature type="transmembrane region" description="Helical" evidence="8">
    <location>
        <begin position="237"/>
        <end position="257"/>
    </location>
</feature>
<reference evidence="10 11" key="1">
    <citation type="submission" date="2023-07" db="EMBL/GenBank/DDBJ databases">
        <title>Genomic Encyclopedia of Type Strains, Phase IV (KMG-IV): sequencing the most valuable type-strain genomes for metagenomic binning, comparative biology and taxonomic classification.</title>
        <authorList>
            <person name="Goeker M."/>
        </authorList>
    </citation>
    <scope>NUCLEOTIDE SEQUENCE [LARGE SCALE GENOMIC DNA]</scope>
    <source>
        <strain evidence="10 11">DSM 16460</strain>
    </source>
</reference>
<keyword evidence="7" id="KW-0802">TPR repeat</keyword>
<feature type="transmembrane region" description="Helical" evidence="8">
    <location>
        <begin position="269"/>
        <end position="286"/>
    </location>
</feature>
<dbReference type="EC" id="3.4.21.105" evidence="10"/>
<evidence type="ECO:0000259" key="9">
    <source>
        <dbReference type="Pfam" id="PF01694"/>
    </source>
</evidence>
<comment type="subcellular location">
    <subcellularLocation>
        <location evidence="1">Membrane</location>
        <topology evidence="1">Multi-pass membrane protein</topology>
    </subcellularLocation>
</comment>
<dbReference type="InterPro" id="IPR022764">
    <property type="entry name" value="Peptidase_S54_rhomboid_dom"/>
</dbReference>
<evidence type="ECO:0000256" key="6">
    <source>
        <dbReference type="ARBA" id="ARBA00023136"/>
    </source>
</evidence>
<feature type="transmembrane region" description="Helical" evidence="8">
    <location>
        <begin position="187"/>
        <end position="204"/>
    </location>
</feature>
<keyword evidence="6 8" id="KW-0472">Membrane</keyword>
<dbReference type="InterPro" id="IPR019734">
    <property type="entry name" value="TPR_rpt"/>
</dbReference>
<proteinExistence type="inferred from homology"/>
<dbReference type="InterPro" id="IPR050925">
    <property type="entry name" value="Rhomboid_protease_S54"/>
</dbReference>
<dbReference type="Gene3D" id="1.20.1540.10">
    <property type="entry name" value="Rhomboid-like"/>
    <property type="match status" value="1"/>
</dbReference>
<dbReference type="SMART" id="SM00028">
    <property type="entry name" value="TPR"/>
    <property type="match status" value="3"/>
</dbReference>
<feature type="transmembrane region" description="Helical" evidence="8">
    <location>
        <begin position="372"/>
        <end position="391"/>
    </location>
</feature>
<keyword evidence="5 8" id="KW-1133">Transmembrane helix</keyword>
<evidence type="ECO:0000256" key="5">
    <source>
        <dbReference type="ARBA" id="ARBA00022989"/>
    </source>
</evidence>
<dbReference type="SUPFAM" id="SSF48452">
    <property type="entry name" value="TPR-like"/>
    <property type="match status" value="1"/>
</dbReference>
<comment type="similarity">
    <text evidence="2">Belongs to the peptidase S54 family.</text>
</comment>
<feature type="domain" description="Peptidase S54 rhomboid" evidence="9">
    <location>
        <begin position="228"/>
        <end position="360"/>
    </location>
</feature>
<evidence type="ECO:0000256" key="7">
    <source>
        <dbReference type="PROSITE-ProRule" id="PRU00339"/>
    </source>
</evidence>
<dbReference type="Proteomes" id="UP001224359">
    <property type="component" value="Unassembled WGS sequence"/>
</dbReference>